<evidence type="ECO:0000313" key="2">
    <source>
        <dbReference type="EMBL" id="CAI6352540.1"/>
    </source>
</evidence>
<dbReference type="AlphaFoldDB" id="A0AAV0W9V0"/>
<protein>
    <recommendedName>
        <fullName evidence="1">DUF7869 domain-containing protein</fullName>
    </recommendedName>
</protein>
<dbReference type="PANTHER" id="PTHR10773:SF19">
    <property type="match status" value="1"/>
</dbReference>
<proteinExistence type="predicted"/>
<evidence type="ECO:0000259" key="1">
    <source>
        <dbReference type="Pfam" id="PF25273"/>
    </source>
</evidence>
<organism evidence="2 3">
    <name type="scientific">Macrosiphum euphorbiae</name>
    <name type="common">potato aphid</name>
    <dbReference type="NCBI Taxonomy" id="13131"/>
    <lineage>
        <taxon>Eukaryota</taxon>
        <taxon>Metazoa</taxon>
        <taxon>Ecdysozoa</taxon>
        <taxon>Arthropoda</taxon>
        <taxon>Hexapoda</taxon>
        <taxon>Insecta</taxon>
        <taxon>Pterygota</taxon>
        <taxon>Neoptera</taxon>
        <taxon>Paraneoptera</taxon>
        <taxon>Hemiptera</taxon>
        <taxon>Sternorrhyncha</taxon>
        <taxon>Aphidomorpha</taxon>
        <taxon>Aphidoidea</taxon>
        <taxon>Aphididae</taxon>
        <taxon>Macrosiphini</taxon>
        <taxon>Macrosiphum</taxon>
    </lineage>
</organism>
<accession>A0AAV0W9V0</accession>
<dbReference type="Proteomes" id="UP001160148">
    <property type="component" value="Unassembled WGS sequence"/>
</dbReference>
<gene>
    <name evidence="2" type="ORF">MEUPH1_LOCUS8767</name>
</gene>
<comment type="caution">
    <text evidence="2">The sequence shown here is derived from an EMBL/GenBank/DDBJ whole genome shotgun (WGS) entry which is preliminary data.</text>
</comment>
<name>A0AAV0W9V0_9HEMI</name>
<dbReference type="PANTHER" id="PTHR10773">
    <property type="entry name" value="DNA-DIRECTED RNA POLYMERASES I, II, AND III SUBUNIT RPABC2"/>
    <property type="match status" value="1"/>
</dbReference>
<evidence type="ECO:0000313" key="3">
    <source>
        <dbReference type="Proteomes" id="UP001160148"/>
    </source>
</evidence>
<keyword evidence="3" id="KW-1185">Reference proteome</keyword>
<feature type="domain" description="DUF7869" evidence="1">
    <location>
        <begin position="508"/>
        <end position="614"/>
    </location>
</feature>
<dbReference type="EMBL" id="CARXXK010000002">
    <property type="protein sequence ID" value="CAI6352540.1"/>
    <property type="molecule type" value="Genomic_DNA"/>
</dbReference>
<reference evidence="2 3" key="1">
    <citation type="submission" date="2023-01" db="EMBL/GenBank/DDBJ databases">
        <authorList>
            <person name="Whitehead M."/>
        </authorList>
    </citation>
    <scope>NUCLEOTIDE SEQUENCE [LARGE SCALE GENOMIC DNA]</scope>
</reference>
<dbReference type="InterPro" id="IPR057191">
    <property type="entry name" value="DUF7869"/>
</dbReference>
<dbReference type="Pfam" id="PF25273">
    <property type="entry name" value="DUF7869"/>
    <property type="match status" value="1"/>
</dbReference>
<sequence>MLGFIMRSCNNFDNPIALKSLYCAFVRSILDYNSIIWSPYSSGPIHSLEAIQNRFSRIIIWSSERNETTSIKENDNIVKGSNNEGVANPFLEPHLEFMQNNNILSSNCDTENAECESDSDTSSLSLSSISYEDDTDADPNFELPANNSMILYEENIVSNIIEKKIPRKVKNTSEIKKNVRKRKANKENWRKNVVKKLRNSGKSYVSSSKSNKFVEAKKVLPPCGEKCKLKCFTKFTEDNRQKIFEDYWKLGDIEKQRYFLASSMTIVKPKYRYVRENSHRRENNSFHFEINQIRIRVCKNFFKATLCINDRPLRTVIEKQDSFTGKIIANDYRGKHKNHVKVPDTVKEDIRQHIKSIPRIESHYCRANTSKDFIEGGKSIADLHRDYKSECEEKNILAANYVMYARIFNEEFNISFFTPKKDQCELCISYENSNTVEKVQLQEKYDTHLKEKELSRLEKEIDKQANCVTAVYDLQAVLPCPLGNASLFYYVSKLNVFNFTVYNLQTNDVQCYVWHEGQAHRGANDIGSCILNYLKVLQQNAIETEASAKLDVIFYSDNCAGQQKNKFILAMYLYAVLNFSHINSITHKYLITGHTQNEGDNAHSVIERNIKKSKKSGPIYVPEQYVTFIRSAKKSGNPYKTEFNSISIKNKKTRKTSNQLNNNLELKRAYDVKPGITEAKKSGLLSLIRKNCVPNYYYDFYNNL</sequence>